<keyword evidence="6" id="KW-0564">Palmitate</keyword>
<reference evidence="12" key="1">
    <citation type="submission" date="2023-03" db="EMBL/GenBank/DDBJ databases">
        <title>Massive genome expansion in bonnet fungi (Mycena s.s.) driven by repeated elements and novel gene families across ecological guilds.</title>
        <authorList>
            <consortium name="Lawrence Berkeley National Laboratory"/>
            <person name="Harder C.B."/>
            <person name="Miyauchi S."/>
            <person name="Viragh M."/>
            <person name="Kuo A."/>
            <person name="Thoen E."/>
            <person name="Andreopoulos B."/>
            <person name="Lu D."/>
            <person name="Skrede I."/>
            <person name="Drula E."/>
            <person name="Henrissat B."/>
            <person name="Morin E."/>
            <person name="Kohler A."/>
            <person name="Barry K."/>
            <person name="LaButti K."/>
            <person name="Morin E."/>
            <person name="Salamov A."/>
            <person name="Lipzen A."/>
            <person name="Mereny Z."/>
            <person name="Hegedus B."/>
            <person name="Baldrian P."/>
            <person name="Stursova M."/>
            <person name="Weitz H."/>
            <person name="Taylor A."/>
            <person name="Grigoriev I.V."/>
            <person name="Nagy L.G."/>
            <person name="Martin F."/>
            <person name="Kauserud H."/>
        </authorList>
    </citation>
    <scope>NUCLEOTIDE SEQUENCE</scope>
    <source>
        <strain evidence="12">CBHHK067</strain>
    </source>
</reference>
<dbReference type="AlphaFoldDB" id="A0AAD7GPL1"/>
<accession>A0AAD7GPL1</accession>
<dbReference type="InterPro" id="IPR001594">
    <property type="entry name" value="Palmitoyltrfase_DHHC"/>
</dbReference>
<evidence type="ECO:0000256" key="7">
    <source>
        <dbReference type="ARBA" id="ARBA00023288"/>
    </source>
</evidence>
<evidence type="ECO:0000256" key="9">
    <source>
        <dbReference type="ARBA" id="ARBA00048048"/>
    </source>
</evidence>
<keyword evidence="7" id="KW-0449">Lipoprotein</keyword>
<evidence type="ECO:0000256" key="1">
    <source>
        <dbReference type="ARBA" id="ARBA00004141"/>
    </source>
</evidence>
<evidence type="ECO:0000256" key="8">
    <source>
        <dbReference type="ARBA" id="ARBA00023315"/>
    </source>
</evidence>
<comment type="caution">
    <text evidence="12">The sequence shown here is derived from an EMBL/GenBank/DDBJ whole genome shotgun (WGS) entry which is preliminary data.</text>
</comment>
<gene>
    <name evidence="12" type="ORF">B0H17DRAFT_1045397</name>
</gene>
<evidence type="ECO:0000256" key="4">
    <source>
        <dbReference type="ARBA" id="ARBA00022989"/>
    </source>
</evidence>
<comment type="catalytic activity">
    <reaction evidence="9 10">
        <text>L-cysteinyl-[protein] + hexadecanoyl-CoA = S-hexadecanoyl-L-cysteinyl-[protein] + CoA</text>
        <dbReference type="Rhea" id="RHEA:36683"/>
        <dbReference type="Rhea" id="RHEA-COMP:10131"/>
        <dbReference type="Rhea" id="RHEA-COMP:11032"/>
        <dbReference type="ChEBI" id="CHEBI:29950"/>
        <dbReference type="ChEBI" id="CHEBI:57287"/>
        <dbReference type="ChEBI" id="CHEBI:57379"/>
        <dbReference type="ChEBI" id="CHEBI:74151"/>
        <dbReference type="EC" id="2.3.1.225"/>
    </reaction>
</comment>
<dbReference type="GO" id="GO:0019706">
    <property type="term" value="F:protein-cysteine S-palmitoyltransferase activity"/>
    <property type="evidence" value="ECO:0007669"/>
    <property type="project" value="UniProtKB-EC"/>
</dbReference>
<evidence type="ECO:0000256" key="5">
    <source>
        <dbReference type="ARBA" id="ARBA00023136"/>
    </source>
</evidence>
<keyword evidence="3 10" id="KW-0812">Transmembrane</keyword>
<dbReference type="GO" id="GO:0016020">
    <property type="term" value="C:membrane"/>
    <property type="evidence" value="ECO:0007669"/>
    <property type="project" value="UniProtKB-SubCell"/>
</dbReference>
<keyword evidence="5 10" id="KW-0472">Membrane</keyword>
<feature type="domain" description="Palmitoyltransferase DHHC" evidence="11">
    <location>
        <begin position="135"/>
        <end position="257"/>
    </location>
</feature>
<keyword evidence="2 10" id="KW-0808">Transferase</keyword>
<dbReference type="EMBL" id="JARKIE010000017">
    <property type="protein sequence ID" value="KAJ7701437.1"/>
    <property type="molecule type" value="Genomic_DNA"/>
</dbReference>
<comment type="subcellular location">
    <subcellularLocation>
        <location evidence="1">Membrane</location>
        <topology evidence="1">Multi-pass membrane protein</topology>
    </subcellularLocation>
</comment>
<protein>
    <recommendedName>
        <fullName evidence="10">Palmitoyltransferase</fullName>
        <ecNumber evidence="10">2.3.1.225</ecNumber>
    </recommendedName>
</protein>
<dbReference type="PANTHER" id="PTHR12246">
    <property type="entry name" value="PALMITOYLTRANSFERASE ZDHHC16"/>
    <property type="match status" value="1"/>
</dbReference>
<dbReference type="Proteomes" id="UP001221757">
    <property type="component" value="Unassembled WGS sequence"/>
</dbReference>
<keyword evidence="8 10" id="KW-0012">Acyltransferase</keyword>
<evidence type="ECO:0000256" key="6">
    <source>
        <dbReference type="ARBA" id="ARBA00023139"/>
    </source>
</evidence>
<evidence type="ECO:0000313" key="12">
    <source>
        <dbReference type="EMBL" id="KAJ7701437.1"/>
    </source>
</evidence>
<dbReference type="InterPro" id="IPR039859">
    <property type="entry name" value="PFA4/ZDH16/20/ERF2-like"/>
</dbReference>
<comment type="domain">
    <text evidence="10">The DHHC domain is required for palmitoyltransferase activity.</text>
</comment>
<evidence type="ECO:0000313" key="13">
    <source>
        <dbReference type="Proteomes" id="UP001221757"/>
    </source>
</evidence>
<evidence type="ECO:0000256" key="2">
    <source>
        <dbReference type="ARBA" id="ARBA00022679"/>
    </source>
</evidence>
<feature type="transmembrane region" description="Helical" evidence="10">
    <location>
        <begin position="217"/>
        <end position="242"/>
    </location>
</feature>
<evidence type="ECO:0000256" key="10">
    <source>
        <dbReference type="RuleBase" id="RU079119"/>
    </source>
</evidence>
<dbReference type="EC" id="2.3.1.225" evidence="10"/>
<evidence type="ECO:0000259" key="11">
    <source>
        <dbReference type="Pfam" id="PF01529"/>
    </source>
</evidence>
<dbReference type="PROSITE" id="PS50216">
    <property type="entry name" value="DHHC"/>
    <property type="match status" value="1"/>
</dbReference>
<comment type="similarity">
    <text evidence="10">Belongs to the DHHC palmitoyltransferase family.</text>
</comment>
<name>A0AAD7GPL1_MYCRO</name>
<dbReference type="Pfam" id="PF01529">
    <property type="entry name" value="DHHC"/>
    <property type="match status" value="1"/>
</dbReference>
<sequence length="363" mass="41360">MAPRSSFNPLETIALASPTQSVDVSPKVGPSSDPDAPVKRWYHYLPLCGAVLLILAPQPSWLYVLVDYHLRTLHQPVVFATHLLLTYALTFMIFSSLIVCVARDPGPVMLEEAQNEDMEVTEALMSPHEDFSAPGRWCRKCWGPKPERTHHCSVCGRCVLKMDHHCPWLGNKCIGHRTYPAFLHFILCITLLAIYMTVVCAFAFWHALSNPYAINEIIPLHALFLTFFTLIFALVMGSFYGYHLYLVFINQTTIENLSPFLILRHLPPLPRTGHDLSDPPLEPELSRPQRHLVRDAHGYIRLYDLGWRKNFRQVFGWSRPYGWAIRIWCGGASSGDGRTFPRNPKSEELLARLAKELAKEDGR</sequence>
<keyword evidence="13" id="KW-1185">Reference proteome</keyword>
<feature type="transmembrane region" description="Helical" evidence="10">
    <location>
        <begin position="44"/>
        <end position="64"/>
    </location>
</feature>
<keyword evidence="4 10" id="KW-1133">Transmembrane helix</keyword>
<organism evidence="12 13">
    <name type="scientific">Mycena rosella</name>
    <name type="common">Pink bonnet</name>
    <name type="synonym">Agaricus rosellus</name>
    <dbReference type="NCBI Taxonomy" id="1033263"/>
    <lineage>
        <taxon>Eukaryota</taxon>
        <taxon>Fungi</taxon>
        <taxon>Dikarya</taxon>
        <taxon>Basidiomycota</taxon>
        <taxon>Agaricomycotina</taxon>
        <taxon>Agaricomycetes</taxon>
        <taxon>Agaricomycetidae</taxon>
        <taxon>Agaricales</taxon>
        <taxon>Marasmiineae</taxon>
        <taxon>Mycenaceae</taxon>
        <taxon>Mycena</taxon>
    </lineage>
</organism>
<feature type="transmembrane region" description="Helical" evidence="10">
    <location>
        <begin position="84"/>
        <end position="102"/>
    </location>
</feature>
<proteinExistence type="inferred from homology"/>
<evidence type="ECO:0000256" key="3">
    <source>
        <dbReference type="ARBA" id="ARBA00022692"/>
    </source>
</evidence>
<feature type="transmembrane region" description="Helical" evidence="10">
    <location>
        <begin position="181"/>
        <end position="205"/>
    </location>
</feature>